<evidence type="ECO:0000313" key="3">
    <source>
        <dbReference type="Proteomes" id="UP000076420"/>
    </source>
</evidence>
<feature type="transmembrane region" description="Helical" evidence="1">
    <location>
        <begin position="88"/>
        <end position="113"/>
    </location>
</feature>
<reference evidence="2" key="1">
    <citation type="submission" date="2020-05" db="UniProtKB">
        <authorList>
            <consortium name="EnsemblMetazoa"/>
        </authorList>
    </citation>
    <scope>IDENTIFICATION</scope>
    <source>
        <strain evidence="2">BB02</strain>
    </source>
</reference>
<feature type="transmembrane region" description="Helical" evidence="1">
    <location>
        <begin position="12"/>
        <end position="33"/>
    </location>
</feature>
<proteinExistence type="predicted"/>
<dbReference type="RefSeq" id="XP_013081781.1">
    <property type="nucleotide sequence ID" value="XM_013226327.2"/>
</dbReference>
<dbReference type="RefSeq" id="XP_055867537.1">
    <property type="nucleotide sequence ID" value="XM_056011562.1"/>
</dbReference>
<evidence type="ECO:0000313" key="7">
    <source>
        <dbReference type="RefSeq" id="XP_055867534.1"/>
    </source>
</evidence>
<dbReference type="EnsemblMetazoa" id="BGLB021646-RA">
    <property type="protein sequence ID" value="BGLB021646-PA"/>
    <property type="gene ID" value="BGLB021646"/>
</dbReference>
<keyword evidence="1" id="KW-0812">Transmembrane</keyword>
<keyword evidence="1" id="KW-0472">Membrane</keyword>
<gene>
    <name evidence="2" type="primary">106067181</name>
    <name evidence="5 6 7 8 9 10" type="synonym">LOC106067181</name>
</gene>
<evidence type="ECO:0000256" key="1">
    <source>
        <dbReference type="SAM" id="Phobius"/>
    </source>
</evidence>
<reference evidence="5 6" key="2">
    <citation type="submission" date="2025-04" db="UniProtKB">
        <authorList>
            <consortium name="RefSeq"/>
        </authorList>
    </citation>
    <scope>IDENTIFICATION</scope>
</reference>
<keyword evidence="4" id="KW-1185">Reference proteome</keyword>
<dbReference type="OrthoDB" id="6132621at2759"/>
<sequence length="184" mass="20237">MRYRDTNKVQLLNFVVLVTGSIMCLLGAVAPFWQEGEINLNYLKAHSNSSGTSDVHVIGGLWWYCYADPITGNTCDIYPLGGEEGAIWAVRLFVFLNVLLSVFCCLTVFFRICFQGVGRTICQGITAFVTGCCGFVVVGLFVYLFDNGYSLPLKGVVFSWVFYIYIIGCALVTVAAGFLCLVVP</sequence>
<feature type="transmembrane region" description="Helical" evidence="1">
    <location>
        <begin position="125"/>
        <end position="145"/>
    </location>
</feature>
<name>A0A2C9KND6_BIOGL</name>
<evidence type="ECO:0000313" key="10">
    <source>
        <dbReference type="RefSeq" id="XP_055867537.1"/>
    </source>
</evidence>
<organism evidence="2 3">
    <name type="scientific">Biomphalaria glabrata</name>
    <name type="common">Bloodfluke planorb</name>
    <name type="synonym">Freshwater snail</name>
    <dbReference type="NCBI Taxonomy" id="6526"/>
    <lineage>
        <taxon>Eukaryota</taxon>
        <taxon>Metazoa</taxon>
        <taxon>Spiralia</taxon>
        <taxon>Lophotrochozoa</taxon>
        <taxon>Mollusca</taxon>
        <taxon>Gastropoda</taxon>
        <taxon>Heterobranchia</taxon>
        <taxon>Euthyneura</taxon>
        <taxon>Panpulmonata</taxon>
        <taxon>Hygrophila</taxon>
        <taxon>Lymnaeoidea</taxon>
        <taxon>Planorbidae</taxon>
        <taxon>Biomphalaria</taxon>
    </lineage>
</organism>
<evidence type="ECO:0000313" key="8">
    <source>
        <dbReference type="RefSeq" id="XP_055867535.1"/>
    </source>
</evidence>
<dbReference type="Gene3D" id="1.20.140.150">
    <property type="match status" value="1"/>
</dbReference>
<dbReference type="KEGG" id="bgt:106067181"/>
<dbReference type="EnsemblMetazoa" id="BGLB021646-RB">
    <property type="protein sequence ID" value="BGLB021646-PB"/>
    <property type="gene ID" value="BGLB021646"/>
</dbReference>
<accession>A0A2C9KND6</accession>
<dbReference type="Proteomes" id="UP000076420">
    <property type="component" value="Unassembled WGS sequence"/>
</dbReference>
<dbReference type="RefSeq" id="XP_055867533.1">
    <property type="nucleotide sequence ID" value="XM_056011558.1"/>
</dbReference>
<dbReference type="VEuPathDB" id="VectorBase:BGLB021646"/>
<evidence type="ECO:0000313" key="6">
    <source>
        <dbReference type="RefSeq" id="XP_055867533.1"/>
    </source>
</evidence>
<feature type="transmembrane region" description="Helical" evidence="1">
    <location>
        <begin position="157"/>
        <end position="183"/>
    </location>
</feature>
<keyword evidence="1" id="KW-1133">Transmembrane helix</keyword>
<dbReference type="VEuPathDB" id="VectorBase:BGLAX_050563"/>
<evidence type="ECO:0000313" key="2">
    <source>
        <dbReference type="EnsemblMetazoa" id="BGLB021646-PB"/>
    </source>
</evidence>
<evidence type="ECO:0000313" key="5">
    <source>
        <dbReference type="RefSeq" id="XP_013081781.1"/>
    </source>
</evidence>
<evidence type="ECO:0000313" key="4">
    <source>
        <dbReference type="Proteomes" id="UP001165740"/>
    </source>
</evidence>
<protein>
    <submittedName>
        <fullName evidence="5 6">Uncharacterized protein LOC106067181 isoform X1</fullName>
    </submittedName>
</protein>
<dbReference type="RefSeq" id="XP_055867535.1">
    <property type="nucleotide sequence ID" value="XM_056011560.1"/>
</dbReference>
<dbReference type="AlphaFoldDB" id="A0A2C9KND6"/>
<dbReference type="RefSeq" id="XP_055867534.1">
    <property type="nucleotide sequence ID" value="XM_056011559.1"/>
</dbReference>
<dbReference type="Proteomes" id="UP001165740">
    <property type="component" value="Chromosome 14"/>
</dbReference>
<dbReference type="GeneID" id="106067181"/>
<dbReference type="RefSeq" id="XP_055867536.1">
    <property type="nucleotide sequence ID" value="XM_056011561.1"/>
</dbReference>
<evidence type="ECO:0000313" key="9">
    <source>
        <dbReference type="RefSeq" id="XP_055867536.1"/>
    </source>
</evidence>